<dbReference type="InterPro" id="IPR036188">
    <property type="entry name" value="FAD/NAD-bd_sf"/>
</dbReference>
<dbReference type="GO" id="GO:0050660">
    <property type="term" value="F:flavin adenine dinucleotide binding"/>
    <property type="evidence" value="ECO:0007669"/>
    <property type="project" value="InterPro"/>
</dbReference>
<gene>
    <name evidence="4" type="ORF">CINC_LOCUS8199</name>
</gene>
<dbReference type="InterPro" id="IPR007867">
    <property type="entry name" value="GMC_OxRtase_C"/>
</dbReference>
<name>A0A9P0C0L0_CHRIL</name>
<dbReference type="SUPFAM" id="SSF54373">
    <property type="entry name" value="FAD-linked reductases, C-terminal domain"/>
    <property type="match status" value="1"/>
</dbReference>
<keyword evidence="2" id="KW-0285">Flavoprotein</keyword>
<dbReference type="Gene3D" id="3.30.560.10">
    <property type="entry name" value="Glucose Oxidase, domain 3"/>
    <property type="match status" value="1"/>
</dbReference>
<sequence>MLWQPINLTEVCPANTQLTACSNFGYVYLSLLVHLFGDSEDRRIQQKLHIQEETFEKEEYDFIVVGAGAAGCVIANRLSAVKHWKVLLLEAGGEQPDVTLVPGLSTSLIGSSIDWSYKTEPNGKSCLARREQRCGWPRGKVMGGSSSINSMVYIRGNRLDYDGWAALGNEGWSYEEVLPYFRKSEDNLDLEGLNCKYHGVGGEQPVSRYLYIDKPNIIMTQAFNQGGLPILDYNGPEQVGAMPAQAVTKDGIRVSTNKAFIQPIRYKRKNLTVKVKAEVFGILINDDNVAYGVNYLKNGKVYTAFAKKEVIVSAGTINSPKLLMLSGIGPKEHLLELNITVKQDLPVGENLQDHVTFNGLIVALPNQTATLIAQDEILDEIKCYANMKVKRGPMSADGPANNIAFIKTEPDLPAPDVQFHIGHLYLDDYVREPQIADELMIVPTPYYDTLLVRAMNLVPKSRGKLLLNPADPYGKPLLYANYLDDPTDVIPILKAVKFAISLENTTAFISNGARYDRTPLAGCTDYEWGTDEYFLCLARLYTSATHHQAGTCKMGPHWDPKAVVDPKLRVYGVPGLRVIDASIMPLVVRGNTNAPSIMIGEKGVAMVLEYWLNKSHG</sequence>
<dbReference type="SUPFAM" id="SSF51905">
    <property type="entry name" value="FAD/NAD(P)-binding domain"/>
    <property type="match status" value="1"/>
</dbReference>
<dbReference type="Pfam" id="PF05199">
    <property type="entry name" value="GMC_oxred_C"/>
    <property type="match status" value="1"/>
</dbReference>
<accession>A0A9P0C0L0</accession>
<dbReference type="Gene3D" id="3.50.50.60">
    <property type="entry name" value="FAD/NAD(P)-binding domain"/>
    <property type="match status" value="1"/>
</dbReference>
<protein>
    <recommendedName>
        <fullName evidence="3">Glucose-methanol-choline oxidoreductase N-terminal domain-containing protein</fullName>
    </recommendedName>
</protein>
<proteinExistence type="inferred from homology"/>
<dbReference type="Pfam" id="PF00732">
    <property type="entry name" value="GMC_oxred_N"/>
    <property type="match status" value="1"/>
</dbReference>
<comment type="cofactor">
    <cofactor evidence="2">
        <name>FAD</name>
        <dbReference type="ChEBI" id="CHEBI:57692"/>
    </cofactor>
</comment>
<keyword evidence="5" id="KW-1185">Reference proteome</keyword>
<evidence type="ECO:0000313" key="4">
    <source>
        <dbReference type="EMBL" id="CAH0598373.1"/>
    </source>
</evidence>
<dbReference type="Proteomes" id="UP001154114">
    <property type="component" value="Chromosome 25"/>
</dbReference>
<evidence type="ECO:0000313" key="5">
    <source>
        <dbReference type="Proteomes" id="UP001154114"/>
    </source>
</evidence>
<evidence type="ECO:0000256" key="2">
    <source>
        <dbReference type="PIRSR" id="PIRSR000137-2"/>
    </source>
</evidence>
<dbReference type="AlphaFoldDB" id="A0A9P0C0L0"/>
<dbReference type="GO" id="GO:0016614">
    <property type="term" value="F:oxidoreductase activity, acting on CH-OH group of donors"/>
    <property type="evidence" value="ECO:0007669"/>
    <property type="project" value="InterPro"/>
</dbReference>
<dbReference type="PROSITE" id="PS00624">
    <property type="entry name" value="GMC_OXRED_2"/>
    <property type="match status" value="1"/>
</dbReference>
<evidence type="ECO:0000259" key="3">
    <source>
        <dbReference type="PROSITE" id="PS00624"/>
    </source>
</evidence>
<reference evidence="4" key="1">
    <citation type="submission" date="2021-12" db="EMBL/GenBank/DDBJ databases">
        <authorList>
            <person name="King R."/>
        </authorList>
    </citation>
    <scope>NUCLEOTIDE SEQUENCE</scope>
</reference>
<dbReference type="PANTHER" id="PTHR11552:SF154">
    <property type="entry name" value="FI04917P"/>
    <property type="match status" value="1"/>
</dbReference>
<evidence type="ECO:0000256" key="1">
    <source>
        <dbReference type="ARBA" id="ARBA00010790"/>
    </source>
</evidence>
<dbReference type="PANTHER" id="PTHR11552">
    <property type="entry name" value="GLUCOSE-METHANOL-CHOLINE GMC OXIDOREDUCTASE"/>
    <property type="match status" value="1"/>
</dbReference>
<dbReference type="OrthoDB" id="269227at2759"/>
<feature type="domain" description="Glucose-methanol-choline oxidoreductase N-terminal" evidence="3">
    <location>
        <begin position="315"/>
        <end position="329"/>
    </location>
</feature>
<dbReference type="InterPro" id="IPR012132">
    <property type="entry name" value="GMC_OxRdtase"/>
</dbReference>
<feature type="binding site" evidence="2">
    <location>
        <position position="279"/>
    </location>
    <ligand>
        <name>FAD</name>
        <dbReference type="ChEBI" id="CHEBI:57692"/>
    </ligand>
</feature>
<comment type="similarity">
    <text evidence="1">Belongs to the GMC oxidoreductase family.</text>
</comment>
<keyword evidence="2" id="KW-0274">FAD</keyword>
<dbReference type="EMBL" id="LR824028">
    <property type="protein sequence ID" value="CAH0598373.1"/>
    <property type="molecule type" value="Genomic_DNA"/>
</dbReference>
<feature type="binding site" evidence="2">
    <location>
        <begin position="149"/>
        <end position="152"/>
    </location>
    <ligand>
        <name>FAD</name>
        <dbReference type="ChEBI" id="CHEBI:57692"/>
    </ligand>
</feature>
<organism evidence="4 5">
    <name type="scientific">Chrysodeixis includens</name>
    <name type="common">Soybean looper</name>
    <name type="synonym">Pseudoplusia includens</name>
    <dbReference type="NCBI Taxonomy" id="689277"/>
    <lineage>
        <taxon>Eukaryota</taxon>
        <taxon>Metazoa</taxon>
        <taxon>Ecdysozoa</taxon>
        <taxon>Arthropoda</taxon>
        <taxon>Hexapoda</taxon>
        <taxon>Insecta</taxon>
        <taxon>Pterygota</taxon>
        <taxon>Neoptera</taxon>
        <taxon>Endopterygota</taxon>
        <taxon>Lepidoptera</taxon>
        <taxon>Glossata</taxon>
        <taxon>Ditrysia</taxon>
        <taxon>Noctuoidea</taxon>
        <taxon>Noctuidae</taxon>
        <taxon>Plusiinae</taxon>
        <taxon>Chrysodeixis</taxon>
    </lineage>
</organism>
<dbReference type="PIRSF" id="PIRSF000137">
    <property type="entry name" value="Alcohol_oxidase"/>
    <property type="match status" value="1"/>
</dbReference>
<feature type="binding site" evidence="2">
    <location>
        <position position="141"/>
    </location>
    <ligand>
        <name>FAD</name>
        <dbReference type="ChEBI" id="CHEBI:57692"/>
    </ligand>
</feature>
<dbReference type="InterPro" id="IPR000172">
    <property type="entry name" value="GMC_OxRdtase_N"/>
</dbReference>